<keyword evidence="3" id="KW-0560">Oxidoreductase</keyword>
<comment type="caution">
    <text evidence="6">The sequence shown here is derived from an EMBL/GenBank/DDBJ whole genome shotgun (WGS) entry which is preliminary data.</text>
</comment>
<protein>
    <submittedName>
        <fullName evidence="6">Apocarotenoid-15,15'-oxygenase</fullName>
    </submittedName>
</protein>
<dbReference type="GO" id="GO:0016121">
    <property type="term" value="P:carotene catabolic process"/>
    <property type="evidence" value="ECO:0007669"/>
    <property type="project" value="TreeGrafter"/>
</dbReference>
<evidence type="ECO:0000256" key="3">
    <source>
        <dbReference type="ARBA" id="ARBA00023002"/>
    </source>
</evidence>
<evidence type="ECO:0000256" key="4">
    <source>
        <dbReference type="ARBA" id="ARBA00023004"/>
    </source>
</evidence>
<dbReference type="Proteomes" id="UP000535954">
    <property type="component" value="Unassembled WGS sequence"/>
</dbReference>
<evidence type="ECO:0000313" key="7">
    <source>
        <dbReference type="Proteomes" id="UP000535954"/>
    </source>
</evidence>
<dbReference type="GO" id="GO:0010436">
    <property type="term" value="F:carotenoid dioxygenase activity"/>
    <property type="evidence" value="ECO:0007669"/>
    <property type="project" value="TreeGrafter"/>
</dbReference>
<sequence>MSLETLVEPVPYLVDNPNLLGGFAPVDKELVVDQFEIIGRVPEDLNGMYVRNGPVPRFAPEGKYHWYDGDGMLQAVRFERGHVQFRNRWVRTEGWYKEDAVGRNLYAGLKARMPDGKLPDDAMKNTSNTDVKFHNGKLLSMWYRGGAIYLNDPLTLETLGTLTPDPRLAGLQISAHSRIDERTGEFIFFAYGNRHPYMHYGVIGADGELKTFMPVELPGARLPHDMGITENYSILHDFPLVNNAEALKVGRYSLEFHPEWPSRFAIIPRNGSVEQIRWFEASARYMLHVVNAWEEVNAQGQTEVVMLGTPYAMPKQLDGSLDVKRLLFTIGTQSMDQELYQWRFNLDTGETREGVVDDVFNTEFPMINARYQGYKNRYCYNVLMGKMRTVEQPRFSGLVKYDLQTGSSVAYNPGEGFWFSEAPYAERDNASAEDDGYIVGFVWNGQEERSEVWVLDAQKLADGPLARIILPQRVPHGFHGTWVRDAQLQGLE</sequence>
<dbReference type="GO" id="GO:0046872">
    <property type="term" value="F:metal ion binding"/>
    <property type="evidence" value="ECO:0007669"/>
    <property type="project" value="UniProtKB-KW"/>
</dbReference>
<evidence type="ECO:0000256" key="2">
    <source>
        <dbReference type="ARBA" id="ARBA00022723"/>
    </source>
</evidence>
<dbReference type="InterPro" id="IPR004294">
    <property type="entry name" value="Carotenoid_Oase"/>
</dbReference>
<evidence type="ECO:0000256" key="1">
    <source>
        <dbReference type="ARBA" id="ARBA00006787"/>
    </source>
</evidence>
<dbReference type="RefSeq" id="WP_169900382.1">
    <property type="nucleotide sequence ID" value="NZ_JAAQYH010000018.1"/>
</dbReference>
<keyword evidence="2 5" id="KW-0479">Metal-binding</keyword>
<feature type="binding site" evidence="5">
    <location>
        <position position="176"/>
    </location>
    <ligand>
        <name>Fe cation</name>
        <dbReference type="ChEBI" id="CHEBI:24875"/>
        <note>catalytic</note>
    </ligand>
</feature>
<dbReference type="PANTHER" id="PTHR10543:SF89">
    <property type="entry name" value="CAROTENOID 9,10(9',10')-CLEAVAGE DIOXYGENASE 1"/>
    <property type="match status" value="1"/>
</dbReference>
<accession>A0A7Y1M788</accession>
<feature type="binding site" evidence="5">
    <location>
        <position position="479"/>
    </location>
    <ligand>
        <name>Fe cation</name>
        <dbReference type="ChEBI" id="CHEBI:24875"/>
        <note>catalytic</note>
    </ligand>
</feature>
<dbReference type="AlphaFoldDB" id="A0A7Y1M788"/>
<gene>
    <name evidence="6" type="ORF">HBO13_28055</name>
</gene>
<organism evidence="6 7">
    <name type="scientific">Pseudomonas lactis</name>
    <dbReference type="NCBI Taxonomy" id="1615674"/>
    <lineage>
        <taxon>Bacteria</taxon>
        <taxon>Pseudomonadati</taxon>
        <taxon>Pseudomonadota</taxon>
        <taxon>Gammaproteobacteria</taxon>
        <taxon>Pseudomonadales</taxon>
        <taxon>Pseudomonadaceae</taxon>
        <taxon>Pseudomonas</taxon>
    </lineage>
</organism>
<dbReference type="EMBL" id="JAAQYH010000018">
    <property type="protein sequence ID" value="NNA76493.1"/>
    <property type="molecule type" value="Genomic_DNA"/>
</dbReference>
<dbReference type="Pfam" id="PF03055">
    <property type="entry name" value="RPE65"/>
    <property type="match status" value="1"/>
</dbReference>
<evidence type="ECO:0000313" key="6">
    <source>
        <dbReference type="EMBL" id="NNA76493.1"/>
    </source>
</evidence>
<feature type="binding site" evidence="5">
    <location>
        <position position="288"/>
    </location>
    <ligand>
        <name>Fe cation</name>
        <dbReference type="ChEBI" id="CHEBI:24875"/>
        <note>catalytic</note>
    </ligand>
</feature>
<comment type="similarity">
    <text evidence="1">Belongs to the carotenoid oxygenase family.</text>
</comment>
<feature type="binding site" evidence="5">
    <location>
        <position position="224"/>
    </location>
    <ligand>
        <name>Fe cation</name>
        <dbReference type="ChEBI" id="CHEBI:24875"/>
        <note>catalytic</note>
    </ligand>
</feature>
<reference evidence="6 7" key="1">
    <citation type="journal article" date="2020" name="Front. Microbiol.">
        <title>Genetic Organization of the aprX-lipA2 Operon Affects the Proteolytic Potential of Pseudomonas Species in Milk.</title>
        <authorList>
            <person name="Maier C."/>
            <person name="Huptas C."/>
            <person name="von Neubeck M."/>
            <person name="Scherer S."/>
            <person name="Wenning M."/>
            <person name="Lucking G."/>
        </authorList>
    </citation>
    <scope>NUCLEOTIDE SEQUENCE [LARGE SCALE GENOMIC DNA]</scope>
    <source>
        <strain evidence="6 7">WS 5405</strain>
    </source>
</reference>
<name>A0A7Y1M788_9PSED</name>
<dbReference type="PANTHER" id="PTHR10543">
    <property type="entry name" value="BETA-CAROTENE DIOXYGENASE"/>
    <property type="match status" value="1"/>
</dbReference>
<keyword evidence="4 5" id="KW-0408">Iron</keyword>
<evidence type="ECO:0000256" key="5">
    <source>
        <dbReference type="PIRSR" id="PIRSR604294-1"/>
    </source>
</evidence>
<proteinExistence type="inferred from homology"/>
<comment type="cofactor">
    <cofactor evidence="5">
        <name>Fe(2+)</name>
        <dbReference type="ChEBI" id="CHEBI:29033"/>
    </cofactor>
    <text evidence="5">Binds 1 Fe(2+) ion per subunit.</text>
</comment>